<dbReference type="AlphaFoldDB" id="A0AAJ0HKW8"/>
<dbReference type="EMBL" id="JAUIQD010000003">
    <property type="protein sequence ID" value="KAK3356446.1"/>
    <property type="molecule type" value="Genomic_DNA"/>
</dbReference>
<reference evidence="1" key="1">
    <citation type="journal article" date="2023" name="Mol. Phylogenet. Evol.">
        <title>Genome-scale phylogeny and comparative genomics of the fungal order Sordariales.</title>
        <authorList>
            <person name="Hensen N."/>
            <person name="Bonometti L."/>
            <person name="Westerberg I."/>
            <person name="Brannstrom I.O."/>
            <person name="Guillou S."/>
            <person name="Cros-Aarteil S."/>
            <person name="Calhoun S."/>
            <person name="Haridas S."/>
            <person name="Kuo A."/>
            <person name="Mondo S."/>
            <person name="Pangilinan J."/>
            <person name="Riley R."/>
            <person name="LaButti K."/>
            <person name="Andreopoulos B."/>
            <person name="Lipzen A."/>
            <person name="Chen C."/>
            <person name="Yan M."/>
            <person name="Daum C."/>
            <person name="Ng V."/>
            <person name="Clum A."/>
            <person name="Steindorff A."/>
            <person name="Ohm R.A."/>
            <person name="Martin F."/>
            <person name="Silar P."/>
            <person name="Natvig D.O."/>
            <person name="Lalanne C."/>
            <person name="Gautier V."/>
            <person name="Ament-Velasquez S.L."/>
            <person name="Kruys A."/>
            <person name="Hutchinson M.I."/>
            <person name="Powell A.J."/>
            <person name="Barry K."/>
            <person name="Miller A.N."/>
            <person name="Grigoriev I.V."/>
            <person name="Debuchy R."/>
            <person name="Gladieux P."/>
            <person name="Hiltunen Thoren M."/>
            <person name="Johannesson H."/>
        </authorList>
    </citation>
    <scope>NUCLEOTIDE SEQUENCE</scope>
    <source>
        <strain evidence="1">CBS 955.72</strain>
    </source>
</reference>
<proteinExistence type="predicted"/>
<name>A0AAJ0HKW8_9PEZI</name>
<evidence type="ECO:0000313" key="1">
    <source>
        <dbReference type="EMBL" id="KAK3356446.1"/>
    </source>
</evidence>
<accession>A0AAJ0HKW8</accession>
<organism evidence="1 2">
    <name type="scientific">Lasiosphaeria hispida</name>
    <dbReference type="NCBI Taxonomy" id="260671"/>
    <lineage>
        <taxon>Eukaryota</taxon>
        <taxon>Fungi</taxon>
        <taxon>Dikarya</taxon>
        <taxon>Ascomycota</taxon>
        <taxon>Pezizomycotina</taxon>
        <taxon>Sordariomycetes</taxon>
        <taxon>Sordariomycetidae</taxon>
        <taxon>Sordariales</taxon>
        <taxon>Lasiosphaeriaceae</taxon>
        <taxon>Lasiosphaeria</taxon>
    </lineage>
</organism>
<protein>
    <submittedName>
        <fullName evidence="1">Uncharacterized protein</fullName>
    </submittedName>
</protein>
<gene>
    <name evidence="1" type="ORF">B0T25DRAFT_565814</name>
</gene>
<comment type="caution">
    <text evidence="1">The sequence shown here is derived from an EMBL/GenBank/DDBJ whole genome shotgun (WGS) entry which is preliminary data.</text>
</comment>
<dbReference type="Proteomes" id="UP001275084">
    <property type="component" value="Unassembled WGS sequence"/>
</dbReference>
<reference evidence="1" key="2">
    <citation type="submission" date="2023-06" db="EMBL/GenBank/DDBJ databases">
        <authorList>
            <consortium name="Lawrence Berkeley National Laboratory"/>
            <person name="Haridas S."/>
            <person name="Hensen N."/>
            <person name="Bonometti L."/>
            <person name="Westerberg I."/>
            <person name="Brannstrom I.O."/>
            <person name="Guillou S."/>
            <person name="Cros-Aarteil S."/>
            <person name="Calhoun S."/>
            <person name="Kuo A."/>
            <person name="Mondo S."/>
            <person name="Pangilinan J."/>
            <person name="Riley R."/>
            <person name="Labutti K."/>
            <person name="Andreopoulos B."/>
            <person name="Lipzen A."/>
            <person name="Chen C."/>
            <person name="Yanf M."/>
            <person name="Daum C."/>
            <person name="Ng V."/>
            <person name="Clum A."/>
            <person name="Steindorff A."/>
            <person name="Ohm R."/>
            <person name="Martin F."/>
            <person name="Silar P."/>
            <person name="Natvig D."/>
            <person name="Lalanne C."/>
            <person name="Gautier V."/>
            <person name="Ament-Velasquez S.L."/>
            <person name="Kruys A."/>
            <person name="Hutchinson M.I."/>
            <person name="Powell A.J."/>
            <person name="Barry K."/>
            <person name="Miller A.N."/>
            <person name="Grigoriev I.V."/>
            <person name="Debuchy R."/>
            <person name="Gladieux P."/>
            <person name="Thoren M.H."/>
            <person name="Johannesson H."/>
        </authorList>
    </citation>
    <scope>NUCLEOTIDE SEQUENCE</scope>
    <source>
        <strain evidence="1">CBS 955.72</strain>
    </source>
</reference>
<evidence type="ECO:0000313" key="2">
    <source>
        <dbReference type="Proteomes" id="UP001275084"/>
    </source>
</evidence>
<sequence length="81" mass="9742">MWKIKEMHEMWPHCQDFHIIDPDFYRDLYASSRDLDKYRWWKNLAGADGSGFSTVPHDLHRLRRGALNGSFGFEPDTTQWR</sequence>
<keyword evidence="2" id="KW-1185">Reference proteome</keyword>